<comment type="caution">
    <text evidence="1">The sequence shown here is derived from an EMBL/GenBank/DDBJ whole genome shotgun (WGS) entry which is preliminary data.</text>
</comment>
<evidence type="ECO:0008006" key="3">
    <source>
        <dbReference type="Google" id="ProtNLM"/>
    </source>
</evidence>
<feature type="non-terminal residue" evidence="1">
    <location>
        <position position="439"/>
    </location>
</feature>
<name>A0ABN9UQ79_9DINO</name>
<keyword evidence="2" id="KW-1185">Reference proteome</keyword>
<protein>
    <recommendedName>
        <fullName evidence="3">Rab-GAP TBC domain-containing protein</fullName>
    </recommendedName>
</protein>
<organism evidence="1 2">
    <name type="scientific">Prorocentrum cordatum</name>
    <dbReference type="NCBI Taxonomy" id="2364126"/>
    <lineage>
        <taxon>Eukaryota</taxon>
        <taxon>Sar</taxon>
        <taxon>Alveolata</taxon>
        <taxon>Dinophyceae</taxon>
        <taxon>Prorocentrales</taxon>
        <taxon>Prorocentraceae</taxon>
        <taxon>Prorocentrum</taxon>
    </lineage>
</organism>
<accession>A0ABN9UQ79</accession>
<feature type="non-terminal residue" evidence="1">
    <location>
        <position position="1"/>
    </location>
</feature>
<gene>
    <name evidence="1" type="ORF">PCOR1329_LOCUS50629</name>
</gene>
<sequence>SIINAEYFDVTRAPIADAIVQWILCGSIWAVALGTPCTRWSAARRGGEMADSAASASGIACAKFSCRAVRACLDAGAQFVIENPRSSHLWSWPPLESLLRRAAAVRVELDMCAFGAAWKKPTLLVGNLQGLARAEASRGDGAGSLAVEDVFRLALPSSVLPPPGGGAVGCRSEHLAACLGQKVSHFVQVEPLPTEAMLGWESADGHWGGQPLKWELGVLAQRYRDCCAAVARFARAVPAVADVGQSDKLLVEYMEFLFLDGAAVSAARYALYGVAWTLDFPIKPPSCCALAKATLRAFFRRAPEKSRGPPCEEMLWLFVDFFIQHELHLVGFSAVLAWDCYLWPSEAIELRKGDLCPPVTGASIQKRSITVAPSARDRPAKNRQVDTGVVAAWQDRRWMEPLLKSVFERTKPGELLFRGLTLAAVEKAFNQASDHLGYK</sequence>
<evidence type="ECO:0000313" key="1">
    <source>
        <dbReference type="EMBL" id="CAK0862131.1"/>
    </source>
</evidence>
<proteinExistence type="predicted"/>
<evidence type="ECO:0000313" key="2">
    <source>
        <dbReference type="Proteomes" id="UP001189429"/>
    </source>
</evidence>
<reference evidence="1" key="1">
    <citation type="submission" date="2023-10" db="EMBL/GenBank/DDBJ databases">
        <authorList>
            <person name="Chen Y."/>
            <person name="Shah S."/>
            <person name="Dougan E. K."/>
            <person name="Thang M."/>
            <person name="Chan C."/>
        </authorList>
    </citation>
    <scope>NUCLEOTIDE SEQUENCE [LARGE SCALE GENOMIC DNA]</scope>
</reference>
<dbReference type="Proteomes" id="UP001189429">
    <property type="component" value="Unassembled WGS sequence"/>
</dbReference>
<dbReference type="EMBL" id="CAUYUJ010016128">
    <property type="protein sequence ID" value="CAK0862131.1"/>
    <property type="molecule type" value="Genomic_DNA"/>
</dbReference>